<reference evidence="1" key="3">
    <citation type="submission" date="2020-06" db="EMBL/GenBank/DDBJ databases">
        <title>Helianthus annuus Genome sequencing and assembly Release 2.</title>
        <authorList>
            <person name="Gouzy J."/>
            <person name="Langlade N."/>
            <person name="Munos S."/>
        </authorList>
    </citation>
    <scope>NUCLEOTIDE SEQUENCE</scope>
    <source>
        <tissue evidence="1">Leaves</tissue>
    </source>
</reference>
<gene>
    <name evidence="2" type="ORF">HannXRQ_Chr14g0428341</name>
    <name evidence="1" type="ORF">HanXRQr2_Chr14g0621381</name>
</gene>
<dbReference type="Gramene" id="mRNA:HanXRQr2_Chr14g0621381">
    <property type="protein sequence ID" value="CDS:HanXRQr2_Chr14g0621381.1"/>
    <property type="gene ID" value="HanXRQr2_Chr14g0621381"/>
</dbReference>
<name>A0A251SDP1_HELAN</name>
<dbReference type="EMBL" id="MNCJ02000329">
    <property type="protein sequence ID" value="KAF5767182.1"/>
    <property type="molecule type" value="Genomic_DNA"/>
</dbReference>
<evidence type="ECO:0000313" key="3">
    <source>
        <dbReference type="Proteomes" id="UP000215914"/>
    </source>
</evidence>
<evidence type="ECO:0000313" key="2">
    <source>
        <dbReference type="EMBL" id="OTF96873.1"/>
    </source>
</evidence>
<reference evidence="2" key="2">
    <citation type="submission" date="2017-02" db="EMBL/GenBank/DDBJ databases">
        <title>Sunflower complete genome.</title>
        <authorList>
            <person name="Langlade N."/>
            <person name="Munos S."/>
        </authorList>
    </citation>
    <scope>NUCLEOTIDE SEQUENCE [LARGE SCALE GENOMIC DNA]</scope>
    <source>
        <tissue evidence="2">Leaves</tissue>
    </source>
</reference>
<dbReference type="InParanoid" id="A0A251SDP1"/>
<organism evidence="2 3">
    <name type="scientific">Helianthus annuus</name>
    <name type="common">Common sunflower</name>
    <dbReference type="NCBI Taxonomy" id="4232"/>
    <lineage>
        <taxon>Eukaryota</taxon>
        <taxon>Viridiplantae</taxon>
        <taxon>Streptophyta</taxon>
        <taxon>Embryophyta</taxon>
        <taxon>Tracheophyta</taxon>
        <taxon>Spermatophyta</taxon>
        <taxon>Magnoliopsida</taxon>
        <taxon>eudicotyledons</taxon>
        <taxon>Gunneridae</taxon>
        <taxon>Pentapetalae</taxon>
        <taxon>asterids</taxon>
        <taxon>campanulids</taxon>
        <taxon>Asterales</taxon>
        <taxon>Asteraceae</taxon>
        <taxon>Asteroideae</taxon>
        <taxon>Heliantheae alliance</taxon>
        <taxon>Heliantheae</taxon>
        <taxon>Helianthus</taxon>
    </lineage>
</organism>
<evidence type="ECO:0000313" key="1">
    <source>
        <dbReference type="EMBL" id="KAF5767182.1"/>
    </source>
</evidence>
<keyword evidence="3" id="KW-1185">Reference proteome</keyword>
<dbReference type="AlphaFoldDB" id="A0A251SDP1"/>
<dbReference type="EMBL" id="CM007903">
    <property type="protein sequence ID" value="OTF96873.1"/>
    <property type="molecule type" value="Genomic_DNA"/>
</dbReference>
<proteinExistence type="predicted"/>
<dbReference type="Proteomes" id="UP000215914">
    <property type="component" value="Chromosome 14"/>
</dbReference>
<protein>
    <submittedName>
        <fullName evidence="2">Uncharacterized protein</fullName>
    </submittedName>
</protein>
<accession>A0A251SDP1</accession>
<reference evidence="1 3" key="1">
    <citation type="journal article" date="2017" name="Nature">
        <title>The sunflower genome provides insights into oil metabolism, flowering and Asterid evolution.</title>
        <authorList>
            <person name="Badouin H."/>
            <person name="Gouzy J."/>
            <person name="Grassa C.J."/>
            <person name="Murat F."/>
            <person name="Staton S.E."/>
            <person name="Cottret L."/>
            <person name="Lelandais-Briere C."/>
            <person name="Owens G.L."/>
            <person name="Carrere S."/>
            <person name="Mayjonade B."/>
            <person name="Legrand L."/>
            <person name="Gill N."/>
            <person name="Kane N.C."/>
            <person name="Bowers J.E."/>
            <person name="Hubner S."/>
            <person name="Bellec A."/>
            <person name="Berard A."/>
            <person name="Berges H."/>
            <person name="Blanchet N."/>
            <person name="Boniface M.C."/>
            <person name="Brunel D."/>
            <person name="Catrice O."/>
            <person name="Chaidir N."/>
            <person name="Claudel C."/>
            <person name="Donnadieu C."/>
            <person name="Faraut T."/>
            <person name="Fievet G."/>
            <person name="Helmstetter N."/>
            <person name="King M."/>
            <person name="Knapp S.J."/>
            <person name="Lai Z."/>
            <person name="Le Paslier M.C."/>
            <person name="Lippi Y."/>
            <person name="Lorenzon L."/>
            <person name="Mandel J.R."/>
            <person name="Marage G."/>
            <person name="Marchand G."/>
            <person name="Marquand E."/>
            <person name="Bret-Mestries E."/>
            <person name="Morien E."/>
            <person name="Nambeesan S."/>
            <person name="Nguyen T."/>
            <person name="Pegot-Espagnet P."/>
            <person name="Pouilly N."/>
            <person name="Raftis F."/>
            <person name="Sallet E."/>
            <person name="Schiex T."/>
            <person name="Thomas J."/>
            <person name="Vandecasteele C."/>
            <person name="Vares D."/>
            <person name="Vear F."/>
            <person name="Vautrin S."/>
            <person name="Crespi M."/>
            <person name="Mangin B."/>
            <person name="Burke J.M."/>
            <person name="Salse J."/>
            <person name="Munos S."/>
            <person name="Vincourt P."/>
            <person name="Rieseberg L.H."/>
            <person name="Langlade N.B."/>
        </authorList>
    </citation>
    <scope>NUCLEOTIDE SEQUENCE [LARGE SCALE GENOMIC DNA]</scope>
    <source>
        <strain evidence="3">cv. SF193</strain>
        <tissue evidence="1">Leaves</tissue>
    </source>
</reference>
<sequence>MIFLFLSLYLQHINTDLSFRSGFNLSHIANHDLPFSLIFLSLSLSLTHKHRSLI</sequence>